<feature type="domain" description="N-acetylmuramoyl-L-alanine amidase" evidence="3">
    <location>
        <begin position="17"/>
        <end position="151"/>
    </location>
</feature>
<dbReference type="InterPro" id="IPR015510">
    <property type="entry name" value="PGRP"/>
</dbReference>
<dbReference type="Pfam" id="PF01471">
    <property type="entry name" value="PG_binding_1"/>
    <property type="match status" value="1"/>
</dbReference>
<dbReference type="InterPro" id="IPR036366">
    <property type="entry name" value="PGBDSf"/>
</dbReference>
<evidence type="ECO:0000313" key="6">
    <source>
        <dbReference type="Proteomes" id="UP000076794"/>
    </source>
</evidence>
<feature type="domain" description="Peptidoglycan recognition protein family" evidence="4">
    <location>
        <begin position="2"/>
        <end position="127"/>
    </location>
</feature>
<dbReference type="SMART" id="SM00701">
    <property type="entry name" value="PGRP"/>
    <property type="match status" value="1"/>
</dbReference>
<organism evidence="5 6">
    <name type="scientific">Isoptericola dokdonensis DS-3</name>
    <dbReference type="NCBI Taxonomy" id="1300344"/>
    <lineage>
        <taxon>Bacteria</taxon>
        <taxon>Bacillati</taxon>
        <taxon>Actinomycetota</taxon>
        <taxon>Actinomycetes</taxon>
        <taxon>Micrococcales</taxon>
        <taxon>Promicromonosporaceae</taxon>
        <taxon>Isoptericola</taxon>
    </lineage>
</organism>
<evidence type="ECO:0000256" key="2">
    <source>
        <dbReference type="SAM" id="MobiDB-lite"/>
    </source>
</evidence>
<dbReference type="InterPro" id="IPR036365">
    <property type="entry name" value="PGBD-like_sf"/>
</dbReference>
<dbReference type="AlphaFoldDB" id="A0A168FDB0"/>
<dbReference type="SMART" id="SM00644">
    <property type="entry name" value="Ami_2"/>
    <property type="match status" value="1"/>
</dbReference>
<name>A0A168FDB0_9MICO</name>
<dbReference type="Gene3D" id="1.10.101.10">
    <property type="entry name" value="PGBD-like superfamily/PGBD"/>
    <property type="match status" value="2"/>
</dbReference>
<evidence type="ECO:0000313" key="5">
    <source>
        <dbReference type="EMBL" id="ANC31421.1"/>
    </source>
</evidence>
<gene>
    <name evidence="5" type="ORF">I598_1873</name>
</gene>
<evidence type="ECO:0000259" key="3">
    <source>
        <dbReference type="SMART" id="SM00644"/>
    </source>
</evidence>
<dbReference type="STRING" id="1300344.I598_1873"/>
<dbReference type="InterPro" id="IPR002477">
    <property type="entry name" value="Peptidoglycan-bd-like"/>
</dbReference>
<dbReference type="GO" id="GO:0008270">
    <property type="term" value="F:zinc ion binding"/>
    <property type="evidence" value="ECO:0007669"/>
    <property type="project" value="InterPro"/>
</dbReference>
<dbReference type="Proteomes" id="UP000076794">
    <property type="component" value="Chromosome"/>
</dbReference>
<dbReference type="GO" id="GO:0009253">
    <property type="term" value="P:peptidoglycan catabolic process"/>
    <property type="evidence" value="ECO:0007669"/>
    <property type="project" value="InterPro"/>
</dbReference>
<dbReference type="EMBL" id="CP014209">
    <property type="protein sequence ID" value="ANC31421.1"/>
    <property type="molecule type" value="Genomic_DNA"/>
</dbReference>
<dbReference type="KEGG" id="ido:I598_1873"/>
<proteinExistence type="inferred from homology"/>
<dbReference type="Pfam" id="PF01510">
    <property type="entry name" value="Amidase_2"/>
    <property type="match status" value="1"/>
</dbReference>
<dbReference type="PANTHER" id="PTHR11022">
    <property type="entry name" value="PEPTIDOGLYCAN RECOGNITION PROTEIN"/>
    <property type="match status" value="1"/>
</dbReference>
<dbReference type="CDD" id="cd06583">
    <property type="entry name" value="PGRP"/>
    <property type="match status" value="1"/>
</dbReference>
<dbReference type="InterPro" id="IPR006619">
    <property type="entry name" value="PGRP_domain_met/bac"/>
</dbReference>
<sequence>MATILPRSAWTSTKPGWWRTPPYVDAEGIACHWPASGKIGTSKSAVAAALRGWRHYHVYTRGWADIGYNYAVDQAGRIWELAGKRTAAHAASSANPDANAELYGVLFVVGQGEAVSAKAIAAFRSLRAELGSKLPVMGHQQVPGASTACPGPSVMAAVRSGALTASTSKPAKPSKPTTSSKSKRKPRQPATLRNKSRGYLRGLWQRILKADGYKIGSAGVDKVYGNDTAAATKRWQADRGLNPDGVVGPKTWTRALLSDDDGRLREGDRGPHVELLQYIVGVKRDRVFGPKTAVGTEAVQRYLGVDADSIPGPNTRDKLVALWT</sequence>
<evidence type="ECO:0000259" key="4">
    <source>
        <dbReference type="SMART" id="SM00701"/>
    </source>
</evidence>
<accession>A0A168FDB0</accession>
<protein>
    <submittedName>
        <fullName evidence="5">Putative peptidoglycan binding domain protein</fullName>
    </submittedName>
</protein>
<feature type="compositionally biased region" description="Low complexity" evidence="2">
    <location>
        <begin position="164"/>
        <end position="180"/>
    </location>
</feature>
<keyword evidence="6" id="KW-1185">Reference proteome</keyword>
<dbReference type="PATRIC" id="fig|1300344.3.peg.1882"/>
<dbReference type="InterPro" id="IPR002502">
    <property type="entry name" value="Amidase_domain"/>
</dbReference>
<dbReference type="GO" id="GO:0008745">
    <property type="term" value="F:N-acetylmuramoyl-L-alanine amidase activity"/>
    <property type="evidence" value="ECO:0007669"/>
    <property type="project" value="InterPro"/>
</dbReference>
<comment type="similarity">
    <text evidence="1">Belongs to the N-acetylmuramoyl-L-alanine amidase 2 family.</text>
</comment>
<dbReference type="Gene3D" id="3.40.80.10">
    <property type="entry name" value="Peptidoglycan recognition protein-like"/>
    <property type="match status" value="1"/>
</dbReference>
<reference evidence="5 6" key="1">
    <citation type="submission" date="2016-01" db="EMBL/GenBank/DDBJ databases">
        <title>Complete genome sequence of a soil Actinobacterium, Isoptericola dokdonensis DS-3.</title>
        <authorList>
            <person name="Kwon S.-K."/>
            <person name="Kim J.F."/>
        </authorList>
    </citation>
    <scope>NUCLEOTIDE SEQUENCE [LARGE SCALE GENOMIC DNA]</scope>
    <source>
        <strain evidence="5 6">DS-3</strain>
    </source>
</reference>
<evidence type="ECO:0000256" key="1">
    <source>
        <dbReference type="ARBA" id="ARBA00007553"/>
    </source>
</evidence>
<dbReference type="SUPFAM" id="SSF47090">
    <property type="entry name" value="PGBD-like"/>
    <property type="match status" value="2"/>
</dbReference>
<dbReference type="InterPro" id="IPR036505">
    <property type="entry name" value="Amidase/PGRP_sf"/>
</dbReference>
<dbReference type="PANTHER" id="PTHR11022:SF41">
    <property type="entry name" value="PEPTIDOGLYCAN-RECOGNITION PROTEIN LC-RELATED"/>
    <property type="match status" value="1"/>
</dbReference>
<dbReference type="RefSeq" id="WP_068202721.1">
    <property type="nucleotide sequence ID" value="NZ_CP014209.1"/>
</dbReference>
<feature type="region of interest" description="Disordered" evidence="2">
    <location>
        <begin position="163"/>
        <end position="195"/>
    </location>
</feature>
<dbReference type="SUPFAM" id="SSF55846">
    <property type="entry name" value="N-acetylmuramoyl-L-alanine amidase-like"/>
    <property type="match status" value="1"/>
</dbReference>